<evidence type="ECO:0000256" key="6">
    <source>
        <dbReference type="ARBA" id="ARBA00022989"/>
    </source>
</evidence>
<protein>
    <recommendedName>
        <fullName evidence="11">Gag1-like clamp domain-containing protein</fullName>
    </recommendedName>
</protein>
<evidence type="ECO:0000259" key="11">
    <source>
        <dbReference type="Pfam" id="PF13259"/>
    </source>
</evidence>
<comment type="similarity">
    <text evidence="2">Belongs to the IST1 family.</text>
</comment>
<keyword evidence="5 10" id="KW-0479">Metal-binding</keyword>
<keyword evidence="13" id="KW-1185">Reference proteome</keyword>
<dbReference type="SUPFAM" id="SSF48264">
    <property type="entry name" value="Cytochrome P450"/>
    <property type="match status" value="1"/>
</dbReference>
<dbReference type="GO" id="GO:0004497">
    <property type="term" value="F:monooxygenase activity"/>
    <property type="evidence" value="ECO:0007669"/>
    <property type="project" value="InterPro"/>
</dbReference>
<evidence type="ECO:0000313" key="13">
    <source>
        <dbReference type="Proteomes" id="UP001419268"/>
    </source>
</evidence>
<gene>
    <name evidence="12" type="ORF">Scep_006701</name>
</gene>
<evidence type="ECO:0000256" key="4">
    <source>
        <dbReference type="ARBA" id="ARBA00022692"/>
    </source>
</evidence>
<evidence type="ECO:0000256" key="7">
    <source>
        <dbReference type="ARBA" id="ARBA00023002"/>
    </source>
</evidence>
<dbReference type="GO" id="GO:0016020">
    <property type="term" value="C:membrane"/>
    <property type="evidence" value="ECO:0007669"/>
    <property type="project" value="UniProtKB-SubCell"/>
</dbReference>
<evidence type="ECO:0000256" key="9">
    <source>
        <dbReference type="ARBA" id="ARBA00023136"/>
    </source>
</evidence>
<accession>A0AAP0KA11</accession>
<keyword evidence="7" id="KW-0560">Oxidoreductase</keyword>
<organism evidence="12 13">
    <name type="scientific">Stephania cephalantha</name>
    <dbReference type="NCBI Taxonomy" id="152367"/>
    <lineage>
        <taxon>Eukaryota</taxon>
        <taxon>Viridiplantae</taxon>
        <taxon>Streptophyta</taxon>
        <taxon>Embryophyta</taxon>
        <taxon>Tracheophyta</taxon>
        <taxon>Spermatophyta</taxon>
        <taxon>Magnoliopsida</taxon>
        <taxon>Ranunculales</taxon>
        <taxon>Menispermaceae</taxon>
        <taxon>Menispermoideae</taxon>
        <taxon>Cissampelideae</taxon>
        <taxon>Stephania</taxon>
    </lineage>
</organism>
<dbReference type="PANTHER" id="PTHR47951">
    <property type="entry name" value="OS08G0547900 PROTEIN"/>
    <property type="match status" value="1"/>
</dbReference>
<dbReference type="GO" id="GO:0016705">
    <property type="term" value="F:oxidoreductase activity, acting on paired donors, with incorporation or reduction of molecular oxygen"/>
    <property type="evidence" value="ECO:0007669"/>
    <property type="project" value="InterPro"/>
</dbReference>
<comment type="caution">
    <text evidence="12">The sequence shown here is derived from an EMBL/GenBank/DDBJ whole genome shotgun (WGS) entry which is preliminary data.</text>
</comment>
<dbReference type="InterPro" id="IPR001128">
    <property type="entry name" value="Cyt_P450"/>
</dbReference>
<dbReference type="Pfam" id="PF13259">
    <property type="entry name" value="clamp_Gag1-like"/>
    <property type="match status" value="1"/>
</dbReference>
<evidence type="ECO:0000256" key="3">
    <source>
        <dbReference type="ARBA" id="ARBA00022617"/>
    </source>
</evidence>
<evidence type="ECO:0000313" key="12">
    <source>
        <dbReference type="EMBL" id="KAK9147944.1"/>
    </source>
</evidence>
<dbReference type="Gene3D" id="1.20.1260.60">
    <property type="entry name" value="Vacuolar protein sorting-associated protein Ist1"/>
    <property type="match status" value="1"/>
</dbReference>
<keyword evidence="4" id="KW-0812">Transmembrane</keyword>
<dbReference type="PANTHER" id="PTHR47951:SF3">
    <property type="entry name" value="CYTOCHROME P450, FAMILY 706, SUBFAMILY A, POLYPEPTIDE 4"/>
    <property type="match status" value="1"/>
</dbReference>
<dbReference type="Proteomes" id="UP001419268">
    <property type="component" value="Unassembled WGS sequence"/>
</dbReference>
<dbReference type="InterPro" id="IPR036396">
    <property type="entry name" value="Cyt_P450_sf"/>
</dbReference>
<evidence type="ECO:0000256" key="5">
    <source>
        <dbReference type="ARBA" id="ARBA00022723"/>
    </source>
</evidence>
<reference evidence="12 13" key="1">
    <citation type="submission" date="2024-01" db="EMBL/GenBank/DDBJ databases">
        <title>Genome assemblies of Stephania.</title>
        <authorList>
            <person name="Yang L."/>
        </authorList>
    </citation>
    <scope>NUCLEOTIDE SEQUENCE [LARGE SCALE GENOMIC DNA]</scope>
    <source>
        <strain evidence="12">JXDWG</strain>
        <tissue evidence="12">Leaf</tissue>
    </source>
</reference>
<dbReference type="FunFam" id="1.20.1260.60:FF:000002">
    <property type="entry name" value="Vacuolar protein sorting-associated protein IST1"/>
    <property type="match status" value="1"/>
</dbReference>
<dbReference type="InterPro" id="IPR002401">
    <property type="entry name" value="Cyt_P450_E_grp-I"/>
</dbReference>
<dbReference type="EMBL" id="JBBNAG010000003">
    <property type="protein sequence ID" value="KAK9147944.1"/>
    <property type="molecule type" value="Genomic_DNA"/>
</dbReference>
<dbReference type="InterPro" id="IPR005061">
    <property type="entry name" value="Ist1"/>
</dbReference>
<sequence>MHARPLPLLARSVAERICSVQGLKASSIKLYCSISSVFVRFDLILLVLLFGDSKERFVFRSGFHNLWNATYDNLLGTNKPFPQPIPLSEMVDFLVDIWEQEGIATTRRGAALTKMGKTMDALLRRGFKSPKFKTLVSLAVSCLVVLKNQRQVEHVIQEQNMLDAFVMIEGYGHVLIERVSLIEDTRECPEELKEAVSSLIYATSRCGQFPELQEIRLVLASWYGREFTAEAAELRNGCGVKTMMIQKLSTLQKSLESRMKVLKEIASENDITSLQLDQEQPNIFKESLTSALSQAWSSWWSDGLKSKDTLIVSSLALLIILWWFTWISKPYKSRNPKLPPGPRGLPLVGNLPFLDPDLHSYFARLAQTYGPIFKLQLGTKLGVVVTSPSLAQQVLKDHDTTFANRDVPAVARVIGYGGFDIVWTPYGPEWRMLRKVCVREMLSNASMDAVYSLRKREVARMVREIYGKVGSPVNLGEQLFLTILNIITSMLWGGGGGGGGEDERMTSLGTEFREVVGEITVLLGKPNLSDFFPRLARFDLQGIQRGMRVLFLKFDRIFEEIIEERLKLMENEKGKESKDFLQIMLRLREEEDAKTPFTAKHLKALLMDMVVGGTDTTSNTVEWAIAELMNNREAMRKAQEELEVVVGLDSKLEESHLPELHYLRAVMKEVLRLHPALPLLVPHCPSSACDIGGYTVPEGARVFINVWAIHRDPSIWDNPLEFNPKRFLNGKWDFSGKDFNYFPFGSGRRICAGIPMAERMFMYELATLLHSFDWELPLDSEFDLKEKFGIVLKKATPMIAIPTPRLSCPTLYA</sequence>
<keyword evidence="9" id="KW-0472">Membrane</keyword>
<dbReference type="PROSITE" id="PS00086">
    <property type="entry name" value="CYTOCHROME_P450"/>
    <property type="match status" value="1"/>
</dbReference>
<dbReference type="FunFam" id="1.10.630.10:FF:000026">
    <property type="entry name" value="Cytochrome P450 82C4"/>
    <property type="match status" value="1"/>
</dbReference>
<dbReference type="GO" id="GO:0020037">
    <property type="term" value="F:heme binding"/>
    <property type="evidence" value="ECO:0007669"/>
    <property type="project" value="InterPro"/>
</dbReference>
<dbReference type="PRINTS" id="PR00463">
    <property type="entry name" value="EP450I"/>
</dbReference>
<proteinExistence type="inferred from homology"/>
<evidence type="ECO:0000256" key="8">
    <source>
        <dbReference type="ARBA" id="ARBA00023004"/>
    </source>
</evidence>
<feature type="binding site" description="axial binding residue" evidence="10">
    <location>
        <position position="751"/>
    </location>
    <ligand>
        <name>heme</name>
        <dbReference type="ChEBI" id="CHEBI:30413"/>
    </ligand>
    <ligandPart>
        <name>Fe</name>
        <dbReference type="ChEBI" id="CHEBI:18248"/>
    </ligandPart>
</feature>
<evidence type="ECO:0000256" key="1">
    <source>
        <dbReference type="ARBA" id="ARBA00004370"/>
    </source>
</evidence>
<dbReference type="Pfam" id="PF03398">
    <property type="entry name" value="Ist1"/>
    <property type="match status" value="1"/>
</dbReference>
<dbReference type="AlphaFoldDB" id="A0AAP0KA11"/>
<keyword evidence="8 10" id="KW-0408">Iron</keyword>
<dbReference type="InterPro" id="IPR017972">
    <property type="entry name" value="Cyt_P450_CS"/>
</dbReference>
<dbReference type="Gene3D" id="1.10.630.10">
    <property type="entry name" value="Cytochrome P450"/>
    <property type="match status" value="1"/>
</dbReference>
<keyword evidence="3 10" id="KW-0349">Heme</keyword>
<dbReference type="CDD" id="cd11073">
    <property type="entry name" value="CYP76-like"/>
    <property type="match status" value="1"/>
</dbReference>
<comment type="subcellular location">
    <subcellularLocation>
        <location evidence="1">Membrane</location>
    </subcellularLocation>
</comment>
<dbReference type="Pfam" id="PF00067">
    <property type="entry name" value="p450"/>
    <property type="match status" value="1"/>
</dbReference>
<dbReference type="GO" id="GO:0044550">
    <property type="term" value="P:secondary metabolite biosynthetic process"/>
    <property type="evidence" value="ECO:0007669"/>
    <property type="project" value="UniProtKB-ARBA"/>
</dbReference>
<comment type="cofactor">
    <cofactor evidence="10">
        <name>heme</name>
        <dbReference type="ChEBI" id="CHEBI:30413"/>
    </cofactor>
</comment>
<dbReference type="InterPro" id="IPR025124">
    <property type="entry name" value="Gag1-like_clamp"/>
</dbReference>
<dbReference type="GO" id="GO:0015031">
    <property type="term" value="P:protein transport"/>
    <property type="evidence" value="ECO:0007669"/>
    <property type="project" value="InterPro"/>
</dbReference>
<evidence type="ECO:0000256" key="10">
    <source>
        <dbReference type="PIRSR" id="PIRSR602401-1"/>
    </source>
</evidence>
<keyword evidence="6" id="KW-1133">Transmembrane helix</keyword>
<dbReference type="GO" id="GO:0005506">
    <property type="term" value="F:iron ion binding"/>
    <property type="evidence" value="ECO:0007669"/>
    <property type="project" value="InterPro"/>
</dbReference>
<feature type="domain" description="Gag1-like clamp" evidence="11">
    <location>
        <begin position="64"/>
        <end position="102"/>
    </location>
</feature>
<dbReference type="PRINTS" id="PR00385">
    <property type="entry name" value="P450"/>
</dbReference>
<name>A0AAP0KA11_9MAGN</name>
<evidence type="ECO:0000256" key="2">
    <source>
        <dbReference type="ARBA" id="ARBA00005536"/>
    </source>
</evidence>
<dbReference type="InterPro" id="IPR042277">
    <property type="entry name" value="IST1-like"/>
</dbReference>